<gene>
    <name evidence="2" type="ORF">KIPB_012678</name>
</gene>
<evidence type="ECO:0000313" key="2">
    <source>
        <dbReference type="EMBL" id="GCA63964.1"/>
    </source>
</evidence>
<dbReference type="Proteomes" id="UP000265618">
    <property type="component" value="Unassembled WGS sequence"/>
</dbReference>
<accession>A0A391NRB8</accession>
<reference evidence="2 3" key="1">
    <citation type="journal article" date="2018" name="PLoS ONE">
        <title>The draft genome of Kipferlia bialata reveals reductive genome evolution in fornicate parasites.</title>
        <authorList>
            <person name="Tanifuji G."/>
            <person name="Takabayashi S."/>
            <person name="Kume K."/>
            <person name="Takagi M."/>
            <person name="Nakayama T."/>
            <person name="Kamikawa R."/>
            <person name="Inagaki Y."/>
            <person name="Hashimoto T."/>
        </authorList>
    </citation>
    <scope>NUCLEOTIDE SEQUENCE [LARGE SCALE GENOMIC DNA]</scope>
    <source>
        <strain evidence="2">NY0173</strain>
    </source>
</reference>
<dbReference type="Gene3D" id="3.30.420.10">
    <property type="entry name" value="Ribonuclease H-like superfamily/Ribonuclease H"/>
    <property type="match status" value="1"/>
</dbReference>
<comment type="caution">
    <text evidence="2">The sequence shown here is derived from an EMBL/GenBank/DDBJ whole genome shotgun (WGS) entry which is preliminary data.</text>
</comment>
<dbReference type="Pfam" id="PF13358">
    <property type="entry name" value="DDE_3"/>
    <property type="match status" value="1"/>
</dbReference>
<feature type="domain" description="Tc1-like transposase DDE" evidence="1">
    <location>
        <begin position="83"/>
        <end position="114"/>
    </location>
</feature>
<dbReference type="AlphaFoldDB" id="A0A391NRB8"/>
<dbReference type="InterPro" id="IPR036397">
    <property type="entry name" value="RNaseH_sf"/>
</dbReference>
<keyword evidence="3" id="KW-1185">Reference proteome</keyword>
<feature type="non-terminal residue" evidence="2">
    <location>
        <position position="1"/>
    </location>
</feature>
<sequence length="176" mass="20566">CLNKTFEGHVIARQPKLVRQPLYLTTENKQVFIDAIESVYLCTLGLKQDYIYRRLGVLVPVSTLCRYTKKLGYTLKVIDTRRAYNCHLVFLPPYSPWLNGIEIAWGVVKGHIRRSCSRTAYYTNQTHSRDYLLKSEFMCALAKYERYDWTRTMESCGYCNEVDTNAILAEVIDRDK</sequence>
<proteinExistence type="predicted"/>
<evidence type="ECO:0000259" key="1">
    <source>
        <dbReference type="Pfam" id="PF13358"/>
    </source>
</evidence>
<dbReference type="OrthoDB" id="2266637at2759"/>
<organism evidence="2 3">
    <name type="scientific">Kipferlia bialata</name>
    <dbReference type="NCBI Taxonomy" id="797122"/>
    <lineage>
        <taxon>Eukaryota</taxon>
        <taxon>Metamonada</taxon>
        <taxon>Carpediemonas-like organisms</taxon>
        <taxon>Kipferlia</taxon>
    </lineage>
</organism>
<dbReference type="GO" id="GO:0003676">
    <property type="term" value="F:nucleic acid binding"/>
    <property type="evidence" value="ECO:0007669"/>
    <property type="project" value="InterPro"/>
</dbReference>
<dbReference type="EMBL" id="BDIP01005697">
    <property type="protein sequence ID" value="GCA63964.1"/>
    <property type="molecule type" value="Genomic_DNA"/>
</dbReference>
<evidence type="ECO:0000313" key="3">
    <source>
        <dbReference type="Proteomes" id="UP000265618"/>
    </source>
</evidence>
<dbReference type="InterPro" id="IPR038717">
    <property type="entry name" value="Tc1-like_DDE_dom"/>
</dbReference>
<name>A0A391NRB8_9EUKA</name>
<protein>
    <recommendedName>
        <fullName evidence="1">Tc1-like transposase DDE domain-containing protein</fullName>
    </recommendedName>
</protein>